<evidence type="ECO:0000256" key="7">
    <source>
        <dbReference type="SAM" id="Phobius"/>
    </source>
</evidence>
<evidence type="ECO:0000256" key="3">
    <source>
        <dbReference type="ARBA" id="ARBA00022692"/>
    </source>
</evidence>
<dbReference type="RefSeq" id="WP_102769119.1">
    <property type="nucleotide sequence ID" value="NZ_POSP01000003.1"/>
</dbReference>
<sequence>MSLSNELERLAELHQRGQLSDEEFQRAKERLLQGQAASPEAGAQNRSSSAADAGLGSAINRLQRSREERWLGGVCGGLMVVSGTAAWIWRLLFLALLFCHGAGLITYLVLWLLVPEAPKPVPGLGWHNDESTRKAPSL</sequence>
<feature type="transmembrane region" description="Helical" evidence="7">
    <location>
        <begin position="70"/>
        <end position="89"/>
    </location>
</feature>
<dbReference type="OrthoDB" id="9154309at2"/>
<dbReference type="EMBL" id="POSP01000003">
    <property type="protein sequence ID" value="PND39199.1"/>
    <property type="molecule type" value="Genomic_DNA"/>
</dbReference>
<keyword evidence="2" id="KW-1003">Cell membrane</keyword>
<dbReference type="PANTHER" id="PTHR33885">
    <property type="entry name" value="PHAGE SHOCK PROTEIN C"/>
    <property type="match status" value="1"/>
</dbReference>
<reference evidence="10 11" key="1">
    <citation type="submission" date="2018-01" db="EMBL/GenBank/DDBJ databases">
        <title>Draft genome sequence of Paucibacter aquatile CR182 isolated from freshwater of the Nakdong River.</title>
        <authorList>
            <person name="Choi A."/>
            <person name="Chung E.J."/>
        </authorList>
    </citation>
    <scope>NUCLEOTIDE SEQUENCE [LARGE SCALE GENOMIC DNA]</scope>
    <source>
        <strain evidence="10 11">CR182</strain>
    </source>
</reference>
<feature type="domain" description="SHOCT" evidence="9">
    <location>
        <begin position="6"/>
        <end position="32"/>
    </location>
</feature>
<comment type="subcellular location">
    <subcellularLocation>
        <location evidence="1">Cell membrane</location>
        <topology evidence="1">Single-pass membrane protein</topology>
    </subcellularLocation>
</comment>
<dbReference type="InterPro" id="IPR007168">
    <property type="entry name" value="Phageshock_PspC_N"/>
</dbReference>
<evidence type="ECO:0000256" key="4">
    <source>
        <dbReference type="ARBA" id="ARBA00022989"/>
    </source>
</evidence>
<dbReference type="AlphaFoldDB" id="A0A2N8L0G8"/>
<dbReference type="Proteomes" id="UP000235916">
    <property type="component" value="Unassembled WGS sequence"/>
</dbReference>
<evidence type="ECO:0000256" key="2">
    <source>
        <dbReference type="ARBA" id="ARBA00022475"/>
    </source>
</evidence>
<gene>
    <name evidence="10" type="ORF">C1O66_17825</name>
</gene>
<dbReference type="Pfam" id="PF04024">
    <property type="entry name" value="PspC"/>
    <property type="match status" value="1"/>
</dbReference>
<dbReference type="GO" id="GO:0005886">
    <property type="term" value="C:plasma membrane"/>
    <property type="evidence" value="ECO:0007669"/>
    <property type="project" value="UniProtKB-SubCell"/>
</dbReference>
<protein>
    <recommendedName>
        <fullName evidence="12">Phage shock protein PspC N-terminal domain-containing protein</fullName>
    </recommendedName>
</protein>
<evidence type="ECO:0000256" key="6">
    <source>
        <dbReference type="SAM" id="MobiDB-lite"/>
    </source>
</evidence>
<proteinExistence type="predicted"/>
<evidence type="ECO:0000256" key="1">
    <source>
        <dbReference type="ARBA" id="ARBA00004162"/>
    </source>
</evidence>
<comment type="caution">
    <text evidence="10">The sequence shown here is derived from an EMBL/GenBank/DDBJ whole genome shotgun (WGS) entry which is preliminary data.</text>
</comment>
<evidence type="ECO:0008006" key="12">
    <source>
        <dbReference type="Google" id="ProtNLM"/>
    </source>
</evidence>
<keyword evidence="4 7" id="KW-1133">Transmembrane helix</keyword>
<evidence type="ECO:0000259" key="8">
    <source>
        <dbReference type="Pfam" id="PF04024"/>
    </source>
</evidence>
<evidence type="ECO:0000313" key="11">
    <source>
        <dbReference type="Proteomes" id="UP000235916"/>
    </source>
</evidence>
<keyword evidence="3 7" id="KW-0812">Transmembrane</keyword>
<keyword evidence="11" id="KW-1185">Reference proteome</keyword>
<feature type="region of interest" description="Disordered" evidence="6">
    <location>
        <begin position="33"/>
        <end position="53"/>
    </location>
</feature>
<feature type="domain" description="Phage shock protein PspC N-terminal" evidence="8">
    <location>
        <begin position="61"/>
        <end position="117"/>
    </location>
</feature>
<feature type="transmembrane region" description="Helical" evidence="7">
    <location>
        <begin position="95"/>
        <end position="114"/>
    </location>
</feature>
<name>A0A2N8L0G8_9BURK</name>
<organism evidence="10 11">
    <name type="scientific">Kinneretia aquatilis</name>
    <dbReference type="NCBI Taxonomy" id="2070761"/>
    <lineage>
        <taxon>Bacteria</taxon>
        <taxon>Pseudomonadati</taxon>
        <taxon>Pseudomonadota</taxon>
        <taxon>Betaproteobacteria</taxon>
        <taxon>Burkholderiales</taxon>
        <taxon>Sphaerotilaceae</taxon>
        <taxon>Roseateles</taxon>
    </lineage>
</organism>
<dbReference type="Pfam" id="PF09851">
    <property type="entry name" value="SHOCT"/>
    <property type="match status" value="1"/>
</dbReference>
<evidence type="ECO:0000259" key="9">
    <source>
        <dbReference type="Pfam" id="PF09851"/>
    </source>
</evidence>
<accession>A0A2N8L0G8</accession>
<keyword evidence="5 7" id="KW-0472">Membrane</keyword>
<dbReference type="PANTHER" id="PTHR33885:SF3">
    <property type="entry name" value="PHAGE SHOCK PROTEIN C"/>
    <property type="match status" value="1"/>
</dbReference>
<dbReference type="InterPro" id="IPR018649">
    <property type="entry name" value="SHOCT"/>
</dbReference>
<dbReference type="InterPro" id="IPR052027">
    <property type="entry name" value="PspC"/>
</dbReference>
<evidence type="ECO:0000313" key="10">
    <source>
        <dbReference type="EMBL" id="PND39199.1"/>
    </source>
</evidence>
<evidence type="ECO:0000256" key="5">
    <source>
        <dbReference type="ARBA" id="ARBA00023136"/>
    </source>
</evidence>